<feature type="transmembrane region" description="Helical" evidence="1">
    <location>
        <begin position="41"/>
        <end position="58"/>
    </location>
</feature>
<dbReference type="Proteomes" id="UP000321051">
    <property type="component" value="Unassembled WGS sequence"/>
</dbReference>
<feature type="transmembrane region" description="Helical" evidence="1">
    <location>
        <begin position="17"/>
        <end position="35"/>
    </location>
</feature>
<keyword evidence="1" id="KW-0472">Membrane</keyword>
<dbReference type="AlphaFoldDB" id="A0A510Y343"/>
<feature type="transmembrane region" description="Helical" evidence="1">
    <location>
        <begin position="202"/>
        <end position="220"/>
    </location>
</feature>
<protein>
    <submittedName>
        <fullName evidence="2">Uncharacterized protein</fullName>
    </submittedName>
</protein>
<sequence length="262" mass="29810">MSILDLITLDRSDGQNYLVLGVPLAIALLLSVALFFTKDWWLYRAAGILGVIITVGALSQLDGRAPLLFPMILIVAYVIYYNWKNGNFYWIFGTVGAFVVFVAGAFLMAPESRIDRMMRLFTNIDEEPRVEIYAYYLKKSFDNVLGYGLKAWSNESAGGYPHNFFLEVMFSAGLLGLLLSIIITVLFLTFSWFLIRNWGDQFLAVGSVFLVLYLFMTWNVSFELSGTYMLFSAIAVVGVVYFEFKNKRLNHADSYNTINRLK</sequence>
<organism evidence="2 3">
    <name type="scientific">Marinococcus halophilus</name>
    <dbReference type="NCBI Taxonomy" id="1371"/>
    <lineage>
        <taxon>Bacteria</taxon>
        <taxon>Bacillati</taxon>
        <taxon>Bacillota</taxon>
        <taxon>Bacilli</taxon>
        <taxon>Bacillales</taxon>
        <taxon>Bacillaceae</taxon>
        <taxon>Marinococcus</taxon>
    </lineage>
</organism>
<name>A0A510Y343_MARHA</name>
<evidence type="ECO:0000313" key="2">
    <source>
        <dbReference type="EMBL" id="GEK57742.1"/>
    </source>
</evidence>
<feature type="transmembrane region" description="Helical" evidence="1">
    <location>
        <begin position="89"/>
        <end position="109"/>
    </location>
</feature>
<evidence type="ECO:0000256" key="1">
    <source>
        <dbReference type="SAM" id="Phobius"/>
    </source>
</evidence>
<evidence type="ECO:0000313" key="3">
    <source>
        <dbReference type="Proteomes" id="UP000321051"/>
    </source>
</evidence>
<keyword evidence="1" id="KW-1133">Transmembrane helix</keyword>
<feature type="transmembrane region" description="Helical" evidence="1">
    <location>
        <begin position="226"/>
        <end position="244"/>
    </location>
</feature>
<reference evidence="2 3" key="1">
    <citation type="submission" date="2019-07" db="EMBL/GenBank/DDBJ databases">
        <title>Whole genome shotgun sequence of Marinococcus halophilus NBRC 102359.</title>
        <authorList>
            <person name="Hosoyama A."/>
            <person name="Uohara A."/>
            <person name="Ohji S."/>
            <person name="Ichikawa N."/>
        </authorList>
    </citation>
    <scope>NUCLEOTIDE SEQUENCE [LARGE SCALE GENOMIC DNA]</scope>
    <source>
        <strain evidence="2 3">NBRC 102359</strain>
    </source>
</reference>
<keyword evidence="1" id="KW-0812">Transmembrane</keyword>
<feature type="transmembrane region" description="Helical" evidence="1">
    <location>
        <begin position="169"/>
        <end position="195"/>
    </location>
</feature>
<feature type="transmembrane region" description="Helical" evidence="1">
    <location>
        <begin position="65"/>
        <end position="83"/>
    </location>
</feature>
<gene>
    <name evidence="2" type="ORF">MHA01_06470</name>
</gene>
<accession>A0A510Y343</accession>
<dbReference type="EMBL" id="BJUN01000002">
    <property type="protein sequence ID" value="GEK57742.1"/>
    <property type="molecule type" value="Genomic_DNA"/>
</dbReference>
<keyword evidence="3" id="KW-1185">Reference proteome</keyword>
<comment type="caution">
    <text evidence="2">The sequence shown here is derived from an EMBL/GenBank/DDBJ whole genome shotgun (WGS) entry which is preliminary data.</text>
</comment>
<proteinExistence type="predicted"/>